<dbReference type="Proteomes" id="UP000468388">
    <property type="component" value="Unassembled WGS sequence"/>
</dbReference>
<dbReference type="OrthoDB" id="660479at2"/>
<evidence type="ECO:0000313" key="2">
    <source>
        <dbReference type="Proteomes" id="UP000468388"/>
    </source>
</evidence>
<sequence>MKLNYLYLSLIIISGCQPSVKQTALPTDSISPVEDTVPVVPTTEKFHEVVTIDLNNDGKIDTLILSNPPADGDPGIFQKIEISLNEGDRESFETEDVWDVVDESFLKENQNSVESPHIFVYKDNNQFAILLFGYIYGSGRSDFSIIYGQRAHFKMIFKGAIQVPMKLQDMNQDGKLEFLGRKSEYEITGGPIDSLGPGQVGTYDPFSVFAVKKDTIVLDEVATREYNEQHYIWLGKETSETLRVYYFSDEHKAPVEVK</sequence>
<reference evidence="1 2" key="1">
    <citation type="submission" date="2019-12" db="EMBL/GenBank/DDBJ databases">
        <title>The draft genomic sequence of strain Chitinophaga oryziterrae JCM 16595.</title>
        <authorList>
            <person name="Zhang X."/>
        </authorList>
    </citation>
    <scope>NUCLEOTIDE SEQUENCE [LARGE SCALE GENOMIC DNA]</scope>
    <source>
        <strain evidence="1 2">JCM 16595</strain>
    </source>
</reference>
<name>A0A6N8JE69_9BACT</name>
<gene>
    <name evidence="1" type="ORF">GO495_23230</name>
</gene>
<accession>A0A6N8JE69</accession>
<proteinExistence type="predicted"/>
<keyword evidence="2" id="KW-1185">Reference proteome</keyword>
<organism evidence="1 2">
    <name type="scientific">Chitinophaga oryziterrae</name>
    <dbReference type="NCBI Taxonomy" id="1031224"/>
    <lineage>
        <taxon>Bacteria</taxon>
        <taxon>Pseudomonadati</taxon>
        <taxon>Bacteroidota</taxon>
        <taxon>Chitinophagia</taxon>
        <taxon>Chitinophagales</taxon>
        <taxon>Chitinophagaceae</taxon>
        <taxon>Chitinophaga</taxon>
    </lineage>
</organism>
<evidence type="ECO:0000313" key="1">
    <source>
        <dbReference type="EMBL" id="MVT43530.1"/>
    </source>
</evidence>
<dbReference type="AlphaFoldDB" id="A0A6N8JE69"/>
<dbReference type="RefSeq" id="WP_157302262.1">
    <property type="nucleotide sequence ID" value="NZ_BAAAZB010000021.1"/>
</dbReference>
<protein>
    <submittedName>
        <fullName evidence="1">Uncharacterized protein</fullName>
    </submittedName>
</protein>
<dbReference type="PROSITE" id="PS51257">
    <property type="entry name" value="PROKAR_LIPOPROTEIN"/>
    <property type="match status" value="1"/>
</dbReference>
<dbReference type="EMBL" id="WRXO01000008">
    <property type="protein sequence ID" value="MVT43530.1"/>
    <property type="molecule type" value="Genomic_DNA"/>
</dbReference>
<comment type="caution">
    <text evidence="1">The sequence shown here is derived from an EMBL/GenBank/DDBJ whole genome shotgun (WGS) entry which is preliminary data.</text>
</comment>